<feature type="region of interest" description="Disordered" evidence="2">
    <location>
        <begin position="87"/>
        <end position="120"/>
    </location>
</feature>
<organism evidence="3 4">
    <name type="scientific">Bemisia tabaci</name>
    <name type="common">Sweetpotato whitefly</name>
    <name type="synonym">Aleurodes tabaci</name>
    <dbReference type="NCBI Taxonomy" id="7038"/>
    <lineage>
        <taxon>Eukaryota</taxon>
        <taxon>Metazoa</taxon>
        <taxon>Ecdysozoa</taxon>
        <taxon>Arthropoda</taxon>
        <taxon>Hexapoda</taxon>
        <taxon>Insecta</taxon>
        <taxon>Pterygota</taxon>
        <taxon>Neoptera</taxon>
        <taxon>Paraneoptera</taxon>
        <taxon>Hemiptera</taxon>
        <taxon>Sternorrhyncha</taxon>
        <taxon>Aleyrodoidea</taxon>
        <taxon>Aleyrodidae</taxon>
        <taxon>Aleyrodinae</taxon>
        <taxon>Bemisia</taxon>
    </lineage>
</organism>
<evidence type="ECO:0000256" key="1">
    <source>
        <dbReference type="SAM" id="Coils"/>
    </source>
</evidence>
<protein>
    <submittedName>
        <fullName evidence="3">Uncharacterized protein</fullName>
    </submittedName>
</protein>
<dbReference type="AlphaFoldDB" id="A0A9P0CAD7"/>
<feature type="coiled-coil region" evidence="1">
    <location>
        <begin position="9"/>
        <end position="44"/>
    </location>
</feature>
<name>A0A9P0CAD7_BEMTA</name>
<keyword evidence="1" id="KW-0175">Coiled coil</keyword>
<dbReference type="EMBL" id="OU963869">
    <property type="protein sequence ID" value="CAH0776933.1"/>
    <property type="molecule type" value="Genomic_DNA"/>
</dbReference>
<reference evidence="3" key="1">
    <citation type="submission" date="2021-12" db="EMBL/GenBank/DDBJ databases">
        <authorList>
            <person name="King R."/>
        </authorList>
    </citation>
    <scope>NUCLEOTIDE SEQUENCE</scope>
</reference>
<evidence type="ECO:0000256" key="2">
    <source>
        <dbReference type="SAM" id="MobiDB-lite"/>
    </source>
</evidence>
<keyword evidence="4" id="KW-1185">Reference proteome</keyword>
<evidence type="ECO:0000313" key="3">
    <source>
        <dbReference type="EMBL" id="CAH0776933.1"/>
    </source>
</evidence>
<dbReference type="KEGG" id="btab:109033922"/>
<proteinExistence type="predicted"/>
<gene>
    <name evidence="3" type="ORF">BEMITA_LOCUS12955</name>
</gene>
<evidence type="ECO:0000313" key="4">
    <source>
        <dbReference type="Proteomes" id="UP001152759"/>
    </source>
</evidence>
<dbReference type="Proteomes" id="UP001152759">
    <property type="component" value="Chromosome 8"/>
</dbReference>
<sequence length="207" mass="21542">MFGGLGGALKNLGGKAEELIEKKKKEVEELAAEKKNAAASMIENQIKKTGDSLWQAKSDAEKTATAVAEDNKKAAIEAFDAELKSAEKTVDETIQETKSSSTEAAPPSEPTKSDDSPVDAITKAVGGLDFGKIATGGLDATEAEKVVDTVVKQVNTAVDEKIKEADHFIDEKREDVVHKAQEAISGATAGSGVGAMLGKAKGLLGSK</sequence>
<accession>A0A9P0CAD7</accession>